<evidence type="ECO:0000313" key="2">
    <source>
        <dbReference type="EMBL" id="KAJ4126974.1"/>
    </source>
</evidence>
<gene>
    <name evidence="2" type="ORF">NW768_008595</name>
</gene>
<evidence type="ECO:0000313" key="3">
    <source>
        <dbReference type="Proteomes" id="UP001152024"/>
    </source>
</evidence>
<dbReference type="EMBL" id="JAOQBH010000013">
    <property type="protein sequence ID" value="KAJ4126974.1"/>
    <property type="molecule type" value="Genomic_DNA"/>
</dbReference>
<evidence type="ECO:0000256" key="1">
    <source>
        <dbReference type="SAM" id="MobiDB-lite"/>
    </source>
</evidence>
<dbReference type="Proteomes" id="UP001152024">
    <property type="component" value="Unassembled WGS sequence"/>
</dbReference>
<name>A0ABQ8R598_FUSEQ</name>
<feature type="region of interest" description="Disordered" evidence="1">
    <location>
        <begin position="49"/>
        <end position="74"/>
    </location>
</feature>
<organism evidence="2 3">
    <name type="scientific">Fusarium equiseti</name>
    <name type="common">Fusarium scirpi</name>
    <dbReference type="NCBI Taxonomy" id="61235"/>
    <lineage>
        <taxon>Eukaryota</taxon>
        <taxon>Fungi</taxon>
        <taxon>Dikarya</taxon>
        <taxon>Ascomycota</taxon>
        <taxon>Pezizomycotina</taxon>
        <taxon>Sordariomycetes</taxon>
        <taxon>Hypocreomycetidae</taxon>
        <taxon>Hypocreales</taxon>
        <taxon>Nectriaceae</taxon>
        <taxon>Fusarium</taxon>
        <taxon>Fusarium incarnatum-equiseti species complex</taxon>
    </lineage>
</organism>
<feature type="compositionally biased region" description="Polar residues" evidence="1">
    <location>
        <begin position="64"/>
        <end position="74"/>
    </location>
</feature>
<comment type="caution">
    <text evidence="2">The sequence shown here is derived from an EMBL/GenBank/DDBJ whole genome shotgun (WGS) entry which is preliminary data.</text>
</comment>
<sequence length="74" mass="8553">MSDRYYGDLQSQPGDVRAELAEANNDKEDTEAKAKMSEVYMTIKNMMQESKAKRDNQRGLEPTKNIQKIQHSLF</sequence>
<accession>A0ABQ8R598</accession>
<keyword evidence="3" id="KW-1185">Reference proteome</keyword>
<reference evidence="2" key="1">
    <citation type="submission" date="2022-09" db="EMBL/GenBank/DDBJ databases">
        <title>Fusarium specimens isolated from Avocado Roots.</title>
        <authorList>
            <person name="Stajich J."/>
            <person name="Roper C."/>
            <person name="Heimlech-Rivalta G."/>
        </authorList>
    </citation>
    <scope>NUCLEOTIDE SEQUENCE</scope>
    <source>
        <strain evidence="2">CF00095</strain>
    </source>
</reference>
<proteinExistence type="predicted"/>
<protein>
    <submittedName>
        <fullName evidence="2">Uncharacterized protein</fullName>
    </submittedName>
</protein>